<dbReference type="SUPFAM" id="SSF143456">
    <property type="entry name" value="VC0467-like"/>
    <property type="match status" value="1"/>
</dbReference>
<feature type="compositionally biased region" description="Polar residues" evidence="3">
    <location>
        <begin position="7"/>
        <end position="24"/>
    </location>
</feature>
<feature type="region of interest" description="Disordered" evidence="3">
    <location>
        <begin position="1"/>
        <end position="24"/>
    </location>
</feature>
<reference evidence="5" key="1">
    <citation type="journal article" date="2019" name="Int. J. Syst. Evol. Microbiol.">
        <title>The Global Catalogue of Microorganisms (GCM) 10K type strain sequencing project: providing services to taxonomists for standard genome sequencing and annotation.</title>
        <authorList>
            <consortium name="The Broad Institute Genomics Platform"/>
            <consortium name="The Broad Institute Genome Sequencing Center for Infectious Disease"/>
            <person name="Wu L."/>
            <person name="Ma J."/>
        </authorList>
    </citation>
    <scope>NUCLEOTIDE SEQUENCE [LARGE SCALE GENOMIC DNA]</scope>
    <source>
        <strain evidence="5">KCTC 42986</strain>
    </source>
</reference>
<comment type="similarity">
    <text evidence="1 2">Belongs to the UPF0301 (AlgH) family.</text>
</comment>
<accession>A0ABV7F793</accession>
<evidence type="ECO:0000313" key="4">
    <source>
        <dbReference type="EMBL" id="MFC3110979.1"/>
    </source>
</evidence>
<dbReference type="PANTHER" id="PTHR30327">
    <property type="entry name" value="UNCHARACTERIZED PROTEIN YQGE"/>
    <property type="match status" value="1"/>
</dbReference>
<dbReference type="Proteomes" id="UP001595530">
    <property type="component" value="Unassembled WGS sequence"/>
</dbReference>
<dbReference type="PANTHER" id="PTHR30327:SF1">
    <property type="entry name" value="UPF0301 PROTEIN YQGE"/>
    <property type="match status" value="1"/>
</dbReference>
<protein>
    <recommendedName>
        <fullName evidence="2">UPF0301 protein ACFOFO_24010</fullName>
    </recommendedName>
</protein>
<sequence>MAKQSKKPSATGKTPSAPGSFQEKSAFSEIPGTMDTLELNLANHFLIAMPSMLDPMFGGTVIYLCEHNAQGALGVVINRPTDMTIDDLFERIDLKLEIAPSNPDASSAVLFGGPVQDDRGFVLHTPRGDYSSTLKITDDISFTTSRDVLEAVAVGSGPQQILISIGYSGWAAGQLEEEIAHNGWLTVAADRSIIFDLPIAERYTAAIKLLGIDPMMLTGEAGHA</sequence>
<organism evidence="4 5">
    <name type="scientific">Undibacterium arcticum</name>
    <dbReference type="NCBI Taxonomy" id="1762892"/>
    <lineage>
        <taxon>Bacteria</taxon>
        <taxon>Pseudomonadati</taxon>
        <taxon>Pseudomonadota</taxon>
        <taxon>Betaproteobacteria</taxon>
        <taxon>Burkholderiales</taxon>
        <taxon>Oxalobacteraceae</taxon>
        <taxon>Undibacterium</taxon>
    </lineage>
</organism>
<keyword evidence="5" id="KW-1185">Reference proteome</keyword>
<dbReference type="InterPro" id="IPR003774">
    <property type="entry name" value="AlgH-like"/>
</dbReference>
<evidence type="ECO:0000313" key="5">
    <source>
        <dbReference type="Proteomes" id="UP001595530"/>
    </source>
</evidence>
<dbReference type="HAMAP" id="MF_00758">
    <property type="entry name" value="UPF0301"/>
    <property type="match status" value="1"/>
</dbReference>
<dbReference type="Gene3D" id="3.40.1740.10">
    <property type="entry name" value="VC0467-like"/>
    <property type="match status" value="1"/>
</dbReference>
<evidence type="ECO:0000256" key="1">
    <source>
        <dbReference type="ARBA" id="ARBA00009600"/>
    </source>
</evidence>
<name>A0ABV7F793_9BURK</name>
<comment type="caution">
    <text evidence="4">The sequence shown here is derived from an EMBL/GenBank/DDBJ whole genome shotgun (WGS) entry which is preliminary data.</text>
</comment>
<dbReference type="NCBIfam" id="NF001266">
    <property type="entry name" value="PRK00228.1-1"/>
    <property type="match status" value="1"/>
</dbReference>
<gene>
    <name evidence="4" type="ORF">ACFOFO_24010</name>
</gene>
<evidence type="ECO:0000256" key="2">
    <source>
        <dbReference type="HAMAP-Rule" id="MF_00758"/>
    </source>
</evidence>
<dbReference type="EMBL" id="JBHRTP010000094">
    <property type="protein sequence ID" value="MFC3110979.1"/>
    <property type="molecule type" value="Genomic_DNA"/>
</dbReference>
<proteinExistence type="inferred from homology"/>
<evidence type="ECO:0000256" key="3">
    <source>
        <dbReference type="SAM" id="MobiDB-lite"/>
    </source>
</evidence>
<dbReference type="Pfam" id="PF02622">
    <property type="entry name" value="DUF179"/>
    <property type="match status" value="1"/>
</dbReference>
<dbReference type="NCBIfam" id="NF001267">
    <property type="entry name" value="PRK00228.1-2"/>
    <property type="match status" value="1"/>
</dbReference>
<dbReference type="RefSeq" id="WP_390333201.1">
    <property type="nucleotide sequence ID" value="NZ_JBHRTP010000094.1"/>
</dbReference>